<dbReference type="InterPro" id="IPR053481">
    <property type="entry name" value="MIP/AQP_LacticAcid_Trans"/>
</dbReference>
<evidence type="ECO:0000256" key="4">
    <source>
        <dbReference type="ARBA" id="ARBA00022692"/>
    </source>
</evidence>
<proteinExistence type="inferred from homology"/>
<organism evidence="9 10">
    <name type="scientific">Ligilactobacillus equi DSM 15833 = JCM 10991</name>
    <dbReference type="NCBI Taxonomy" id="1423740"/>
    <lineage>
        <taxon>Bacteria</taxon>
        <taxon>Bacillati</taxon>
        <taxon>Bacillota</taxon>
        <taxon>Bacilli</taxon>
        <taxon>Lactobacillales</taxon>
        <taxon>Lactobacillaceae</taxon>
        <taxon>Ligilactobacillus</taxon>
    </lineage>
</organism>
<evidence type="ECO:0000256" key="3">
    <source>
        <dbReference type="ARBA" id="ARBA00022448"/>
    </source>
</evidence>
<feature type="transmembrane region" description="Helical" evidence="8">
    <location>
        <begin position="45"/>
        <end position="74"/>
    </location>
</feature>
<evidence type="ECO:0000256" key="8">
    <source>
        <dbReference type="SAM" id="Phobius"/>
    </source>
</evidence>
<evidence type="ECO:0000313" key="10">
    <source>
        <dbReference type="Proteomes" id="UP000051048"/>
    </source>
</evidence>
<evidence type="ECO:0000256" key="5">
    <source>
        <dbReference type="ARBA" id="ARBA00022989"/>
    </source>
</evidence>
<dbReference type="Proteomes" id="UP000051048">
    <property type="component" value="Unassembled WGS sequence"/>
</dbReference>
<evidence type="ECO:0008006" key="11">
    <source>
        <dbReference type="Google" id="ProtNLM"/>
    </source>
</evidence>
<dbReference type="AlphaFoldDB" id="A0A0R1TNG2"/>
<feature type="transmembrane region" description="Helical" evidence="8">
    <location>
        <begin position="210"/>
        <end position="234"/>
    </location>
</feature>
<keyword evidence="6 8" id="KW-0472">Membrane</keyword>
<evidence type="ECO:0000256" key="6">
    <source>
        <dbReference type="ARBA" id="ARBA00023136"/>
    </source>
</evidence>
<feature type="transmembrane region" description="Helical" evidence="8">
    <location>
        <begin position="162"/>
        <end position="183"/>
    </location>
</feature>
<evidence type="ECO:0000256" key="7">
    <source>
        <dbReference type="RuleBase" id="RU000477"/>
    </source>
</evidence>
<comment type="caution">
    <text evidence="9">The sequence shown here is derived from an EMBL/GenBank/DDBJ whole genome shotgun (WGS) entry which is preliminary data.</text>
</comment>
<dbReference type="Pfam" id="PF00230">
    <property type="entry name" value="MIP"/>
    <property type="match status" value="1"/>
</dbReference>
<name>A0A0R1TNG2_9LACO</name>
<dbReference type="STRING" id="1423740.FC36_GL000896"/>
<evidence type="ECO:0000313" key="9">
    <source>
        <dbReference type="EMBL" id="KRL82601.1"/>
    </source>
</evidence>
<keyword evidence="4 7" id="KW-0812">Transmembrane</keyword>
<comment type="subcellular location">
    <subcellularLocation>
        <location evidence="1">Membrane</location>
        <topology evidence="1">Multi-pass membrane protein</topology>
    </subcellularLocation>
</comment>
<dbReference type="PANTHER" id="PTHR43829">
    <property type="entry name" value="AQUAPORIN OR AQUAGLYCEROPORIN RELATED"/>
    <property type="match status" value="1"/>
</dbReference>
<feature type="transmembrane region" description="Helical" evidence="8">
    <location>
        <begin position="135"/>
        <end position="156"/>
    </location>
</feature>
<sequence>MLHNLIAEFLGTALMIMFGVGVHCDEVLQKTKYKGSGHTFAITTWSFGITVCLFIFGGVCINPAMALCQAILGMIPWSSFIPYVIAEFLGALLGACLVYFMYADHFTASEGKIDQIAIRNIFSTNPNCRNLPRNYMVEVIATTIFLTGILAIATAWPKMLPVGVGLLTWAVGMGLGGTTGFAMNQARDLGPRLAYQLLPIKNKTNNDWQYGLIVPGTAPFVGALIAAAFAHFYLGI</sequence>
<dbReference type="PATRIC" id="fig|1423740.3.peg.962"/>
<dbReference type="RefSeq" id="WP_023859958.1">
    <property type="nucleotide sequence ID" value="NZ_AZFH01000020.1"/>
</dbReference>
<dbReference type="PANTHER" id="PTHR43829:SF9">
    <property type="entry name" value="AQUAPORIN-9"/>
    <property type="match status" value="1"/>
</dbReference>
<feature type="transmembrane region" description="Helical" evidence="8">
    <location>
        <begin position="80"/>
        <end position="102"/>
    </location>
</feature>
<protein>
    <recommendedName>
        <fullName evidence="11">Glycerol uptake facilitator protein</fullName>
    </recommendedName>
</protein>
<accession>A0A0R1TNG2</accession>
<dbReference type="EMBL" id="AZFH01000020">
    <property type="protein sequence ID" value="KRL82601.1"/>
    <property type="molecule type" value="Genomic_DNA"/>
</dbReference>
<comment type="similarity">
    <text evidence="2 7">Belongs to the MIP/aquaporin (TC 1.A.8) family.</text>
</comment>
<evidence type="ECO:0000256" key="2">
    <source>
        <dbReference type="ARBA" id="ARBA00006175"/>
    </source>
</evidence>
<dbReference type="OrthoDB" id="9807293at2"/>
<gene>
    <name evidence="9" type="ORF">FC36_GL000896</name>
</gene>
<evidence type="ECO:0000256" key="1">
    <source>
        <dbReference type="ARBA" id="ARBA00004141"/>
    </source>
</evidence>
<dbReference type="InterPro" id="IPR050363">
    <property type="entry name" value="MIP/Aquaporin"/>
</dbReference>
<keyword evidence="5 8" id="KW-1133">Transmembrane helix</keyword>
<dbReference type="InterPro" id="IPR000425">
    <property type="entry name" value="MIP"/>
</dbReference>
<dbReference type="PRINTS" id="PR00783">
    <property type="entry name" value="MINTRINSICP"/>
</dbReference>
<reference evidence="9 10" key="1">
    <citation type="journal article" date="2015" name="Genome Announc.">
        <title>Expanding the biotechnology potential of lactobacilli through comparative genomics of 213 strains and associated genera.</title>
        <authorList>
            <person name="Sun Z."/>
            <person name="Harris H.M."/>
            <person name="McCann A."/>
            <person name="Guo C."/>
            <person name="Argimon S."/>
            <person name="Zhang W."/>
            <person name="Yang X."/>
            <person name="Jeffery I.B."/>
            <person name="Cooney J.C."/>
            <person name="Kagawa T.F."/>
            <person name="Liu W."/>
            <person name="Song Y."/>
            <person name="Salvetti E."/>
            <person name="Wrobel A."/>
            <person name="Rasinkangas P."/>
            <person name="Parkhill J."/>
            <person name="Rea M.C."/>
            <person name="O'Sullivan O."/>
            <person name="Ritari J."/>
            <person name="Douillard F.P."/>
            <person name="Paul Ross R."/>
            <person name="Yang R."/>
            <person name="Briner A.E."/>
            <person name="Felis G.E."/>
            <person name="de Vos W.M."/>
            <person name="Barrangou R."/>
            <person name="Klaenhammer T.R."/>
            <person name="Caufield P.W."/>
            <person name="Cui Y."/>
            <person name="Zhang H."/>
            <person name="O'Toole P.W."/>
        </authorList>
    </citation>
    <scope>NUCLEOTIDE SEQUENCE [LARGE SCALE GENOMIC DNA]</scope>
    <source>
        <strain evidence="9 10">DSM 15833</strain>
    </source>
</reference>
<dbReference type="SUPFAM" id="SSF81338">
    <property type="entry name" value="Aquaporin-like"/>
    <property type="match status" value="1"/>
</dbReference>
<dbReference type="Gene3D" id="1.20.1080.10">
    <property type="entry name" value="Glycerol uptake facilitator protein"/>
    <property type="match status" value="1"/>
</dbReference>
<dbReference type="NCBIfam" id="NF043012">
    <property type="entry name" value="LacAcidTportLarD"/>
    <property type="match status" value="1"/>
</dbReference>
<keyword evidence="3 7" id="KW-0813">Transport</keyword>
<dbReference type="InterPro" id="IPR023271">
    <property type="entry name" value="Aquaporin-like"/>
</dbReference>
<feature type="transmembrane region" description="Helical" evidence="8">
    <location>
        <begin position="6"/>
        <end position="24"/>
    </location>
</feature>
<dbReference type="GO" id="GO:0015254">
    <property type="term" value="F:glycerol channel activity"/>
    <property type="evidence" value="ECO:0007669"/>
    <property type="project" value="TreeGrafter"/>
</dbReference>
<dbReference type="GO" id="GO:0005886">
    <property type="term" value="C:plasma membrane"/>
    <property type="evidence" value="ECO:0007669"/>
    <property type="project" value="TreeGrafter"/>
</dbReference>